<reference evidence="1" key="1">
    <citation type="journal article" date="2023" name="Insect Mol. Biol.">
        <title>Genome sequencing provides insights into the evolution of gene families encoding plant cell wall-degrading enzymes in longhorned beetles.</title>
        <authorList>
            <person name="Shin N.R."/>
            <person name="Okamura Y."/>
            <person name="Kirsch R."/>
            <person name="Pauchet Y."/>
        </authorList>
    </citation>
    <scope>NUCLEOTIDE SEQUENCE</scope>
    <source>
        <strain evidence="1">MMC_N1</strain>
    </source>
</reference>
<organism evidence="1 2">
    <name type="scientific">Molorchus minor</name>
    <dbReference type="NCBI Taxonomy" id="1323400"/>
    <lineage>
        <taxon>Eukaryota</taxon>
        <taxon>Metazoa</taxon>
        <taxon>Ecdysozoa</taxon>
        <taxon>Arthropoda</taxon>
        <taxon>Hexapoda</taxon>
        <taxon>Insecta</taxon>
        <taxon>Pterygota</taxon>
        <taxon>Neoptera</taxon>
        <taxon>Endopterygota</taxon>
        <taxon>Coleoptera</taxon>
        <taxon>Polyphaga</taxon>
        <taxon>Cucujiformia</taxon>
        <taxon>Chrysomeloidea</taxon>
        <taxon>Cerambycidae</taxon>
        <taxon>Lamiinae</taxon>
        <taxon>Monochamini</taxon>
        <taxon>Molorchus</taxon>
    </lineage>
</organism>
<accession>A0ABQ9K5Y2</accession>
<evidence type="ECO:0000313" key="2">
    <source>
        <dbReference type="Proteomes" id="UP001162164"/>
    </source>
</evidence>
<evidence type="ECO:0000313" key="1">
    <source>
        <dbReference type="EMBL" id="KAJ8986026.1"/>
    </source>
</evidence>
<gene>
    <name evidence="1" type="ORF">NQ317_013911</name>
</gene>
<protein>
    <submittedName>
        <fullName evidence="1">Uncharacterized protein</fullName>
    </submittedName>
</protein>
<comment type="caution">
    <text evidence="1">The sequence shown here is derived from an EMBL/GenBank/DDBJ whole genome shotgun (WGS) entry which is preliminary data.</text>
</comment>
<sequence length="83" mass="9364">MHSGRNNIMSRGSRFLTPEIATASPSLKTNDEQKNNLISADIVEIDFIKVLWNIMQIVGMEADRLPCMNNCESEEIVEAQILQ</sequence>
<dbReference type="Proteomes" id="UP001162164">
    <property type="component" value="Unassembled WGS sequence"/>
</dbReference>
<keyword evidence="2" id="KW-1185">Reference proteome</keyword>
<proteinExistence type="predicted"/>
<name>A0ABQ9K5Y2_9CUCU</name>
<dbReference type="EMBL" id="JAPWTJ010000004">
    <property type="protein sequence ID" value="KAJ8986026.1"/>
    <property type="molecule type" value="Genomic_DNA"/>
</dbReference>